<feature type="domain" description="AMP-dependent synthetase/ligase" evidence="2">
    <location>
        <begin position="73"/>
        <end position="471"/>
    </location>
</feature>
<dbReference type="InterPro" id="IPR032387">
    <property type="entry name" value="ACAS_N"/>
</dbReference>
<dbReference type="Pfam" id="PF00501">
    <property type="entry name" value="AMP-binding"/>
    <property type="match status" value="1"/>
</dbReference>
<feature type="domain" description="AMP-binding enzyme C-terminal" evidence="3">
    <location>
        <begin position="540"/>
        <end position="623"/>
    </location>
</feature>
<organism evidence="5 6">
    <name type="scientific">Dictyostelium purpureum</name>
    <name type="common">Slime mold</name>
    <dbReference type="NCBI Taxonomy" id="5786"/>
    <lineage>
        <taxon>Eukaryota</taxon>
        <taxon>Amoebozoa</taxon>
        <taxon>Evosea</taxon>
        <taxon>Eumycetozoa</taxon>
        <taxon>Dictyostelia</taxon>
        <taxon>Dictyosteliales</taxon>
        <taxon>Dictyosteliaceae</taxon>
        <taxon>Dictyostelium</taxon>
    </lineage>
</organism>
<dbReference type="Gene3D" id="3.30.300.30">
    <property type="match status" value="1"/>
</dbReference>
<dbReference type="GO" id="GO:0050218">
    <property type="term" value="F:propionate-CoA ligase activity"/>
    <property type="evidence" value="ECO:0000318"/>
    <property type="project" value="GO_Central"/>
</dbReference>
<dbReference type="InterPro" id="IPR025110">
    <property type="entry name" value="AMP-bd_C"/>
</dbReference>
<dbReference type="AlphaFoldDB" id="F0ZMF7"/>
<feature type="domain" description="Acetyl-coenzyme A synthetase N-terminal" evidence="4">
    <location>
        <begin position="17"/>
        <end position="70"/>
    </location>
</feature>
<dbReference type="Pfam" id="PF16177">
    <property type="entry name" value="ACAS_N"/>
    <property type="match status" value="1"/>
</dbReference>
<dbReference type="Gene3D" id="3.40.50.12780">
    <property type="entry name" value="N-terminal domain of ligase-like"/>
    <property type="match status" value="1"/>
</dbReference>
<evidence type="ECO:0000259" key="2">
    <source>
        <dbReference type="Pfam" id="PF00501"/>
    </source>
</evidence>
<accession>F0ZMF7</accession>
<evidence type="ECO:0000313" key="6">
    <source>
        <dbReference type="Proteomes" id="UP000001064"/>
    </source>
</evidence>
<dbReference type="OrthoDB" id="10253869at2759"/>
<dbReference type="EMBL" id="GL871080">
    <property type="protein sequence ID" value="EGC34859.1"/>
    <property type="molecule type" value="Genomic_DNA"/>
</dbReference>
<dbReference type="Proteomes" id="UP000001064">
    <property type="component" value="Unassembled WGS sequence"/>
</dbReference>
<evidence type="ECO:0000259" key="4">
    <source>
        <dbReference type="Pfam" id="PF16177"/>
    </source>
</evidence>
<protein>
    <recommendedName>
        <fullName evidence="7">AMP-dependent synthetase/ligase domain-containing protein</fullName>
    </recommendedName>
</protein>
<gene>
    <name evidence="5" type="ORF">DICPUDRAFT_48018</name>
</gene>
<reference evidence="6" key="1">
    <citation type="journal article" date="2011" name="Genome Biol.">
        <title>Comparative genomics of the social amoebae Dictyostelium discoideum and Dictyostelium purpureum.</title>
        <authorList>
            <consortium name="US DOE Joint Genome Institute (JGI-PGF)"/>
            <person name="Sucgang R."/>
            <person name="Kuo A."/>
            <person name="Tian X."/>
            <person name="Salerno W."/>
            <person name="Parikh A."/>
            <person name="Feasley C.L."/>
            <person name="Dalin E."/>
            <person name="Tu H."/>
            <person name="Huang E."/>
            <person name="Barry K."/>
            <person name="Lindquist E."/>
            <person name="Shapiro H."/>
            <person name="Bruce D."/>
            <person name="Schmutz J."/>
            <person name="Salamov A."/>
            <person name="Fey P."/>
            <person name="Gaudet P."/>
            <person name="Anjard C."/>
            <person name="Babu M.M."/>
            <person name="Basu S."/>
            <person name="Bushmanova Y."/>
            <person name="van der Wel H."/>
            <person name="Katoh-Kurasawa M."/>
            <person name="Dinh C."/>
            <person name="Coutinho P.M."/>
            <person name="Saito T."/>
            <person name="Elias M."/>
            <person name="Schaap P."/>
            <person name="Kay R.R."/>
            <person name="Henrissat B."/>
            <person name="Eichinger L."/>
            <person name="Rivero F."/>
            <person name="Putnam N.H."/>
            <person name="West C.M."/>
            <person name="Loomis W.F."/>
            <person name="Chisholm R.L."/>
            <person name="Shaulsky G."/>
            <person name="Strassmann J.E."/>
            <person name="Queller D.C."/>
            <person name="Kuspa A."/>
            <person name="Grigoriev I.V."/>
        </authorList>
    </citation>
    <scope>NUCLEOTIDE SEQUENCE [LARGE SCALE GENOMIC DNA]</scope>
    <source>
        <strain evidence="6">QSDP1</strain>
    </source>
</reference>
<dbReference type="GeneID" id="10502031"/>
<dbReference type="FunCoup" id="F0ZMF7">
    <property type="interactions" value="1"/>
</dbReference>
<dbReference type="InterPro" id="IPR045851">
    <property type="entry name" value="AMP-bd_C_sf"/>
</dbReference>
<evidence type="ECO:0008006" key="7">
    <source>
        <dbReference type="Google" id="ProtNLM"/>
    </source>
</evidence>
<dbReference type="InterPro" id="IPR000873">
    <property type="entry name" value="AMP-dep_synth/lig_dom"/>
</dbReference>
<evidence type="ECO:0000259" key="3">
    <source>
        <dbReference type="Pfam" id="PF13193"/>
    </source>
</evidence>
<dbReference type="PANTHER" id="PTHR43347:SF1">
    <property type="entry name" value="AMP-DEPENDENT SYNTHETASE_LIGASE DOMAIN-CONTAINING PROTEIN"/>
    <property type="match status" value="1"/>
</dbReference>
<dbReference type="PANTHER" id="PTHR43347">
    <property type="entry name" value="ACYL-COA SYNTHETASE"/>
    <property type="match status" value="1"/>
</dbReference>
<name>F0ZMF7_DICPU</name>
<evidence type="ECO:0000313" key="5">
    <source>
        <dbReference type="EMBL" id="EGC34859.1"/>
    </source>
</evidence>
<evidence type="ECO:0000256" key="1">
    <source>
        <dbReference type="ARBA" id="ARBA00006432"/>
    </source>
</evidence>
<dbReference type="KEGG" id="dpp:DICPUDRAFT_48018"/>
<dbReference type="RefSeq" id="XP_003288613.1">
    <property type="nucleotide sequence ID" value="XM_003288565.1"/>
</dbReference>
<dbReference type="InParanoid" id="F0ZMF7"/>
<dbReference type="VEuPathDB" id="AmoebaDB:DICPUDRAFT_48018"/>
<dbReference type="SUPFAM" id="SSF56801">
    <property type="entry name" value="Acetyl-CoA synthetase-like"/>
    <property type="match status" value="1"/>
</dbReference>
<comment type="similarity">
    <text evidence="1">Belongs to the ATP-dependent AMP-binding enzyme family.</text>
</comment>
<dbReference type="Pfam" id="PF13193">
    <property type="entry name" value="AMP-binding_C"/>
    <property type="match status" value="1"/>
</dbReference>
<keyword evidence="6" id="KW-1185">Reference proteome</keyword>
<dbReference type="STRING" id="5786.F0ZMF7"/>
<sequence>MNYKTTYKLSEPYNYLSDLEFSTNDQESFWDQVAKKYVYWDKPYDQIFNFNEKTKACEWFKGGKLNTCYNILDRNIKERENDIAFVQEIPQKNLRYQITYREFYDQVLIFSRALKNIGIKKGDVVMIYMHDSIQVPIVMLSCARIGATHNVCYNGFFVDSLVQSIEDSKPKLIVTSNYGYVYNSIHYNSLTIKESISKSSHKPENVIVYNRKDFECDQPEKYLEISNCNFLDWDQLIKDLEPLQEYEPLDSLHPIFFLFTSGTTNKPKGILRETASQLVSSNYFIRNQVGLQQGETWYSKAPLGWASGHTWTVYGNLAVGSRSVIIEGSFNSDTQVEDYWGSIERNKANRVLITPSTIRVLIKTDPNGDIASKFDLSSLKKVTITSERSHQILIDYLENKVVKRPIVNNEYGQTEAGMINIGYSPSQYPSRTDSIGKPNPGGHYFRVVSKCKKTNLITELKANQIGELVLKFPLPPGYVASLVGDDSDGSLYKKQFLSEYEGYFDSGDMGYYDEDGYFYYVSRSGDTISVGALLINCSTIENEILRHPKVSDCCVVGVSDDILLQVPIALLVLHEQFCYETDSKETEELFNQLNQSIENVFSIRLQLKSIIIVKQLPKNKTNKKLKSLVKSIFNGLEFTIPPLIEDVSVINELVEEYNKYKKNNSNSSTIYKKRLNF</sequence>
<dbReference type="eggNOG" id="KOG1175">
    <property type="taxonomic scope" value="Eukaryota"/>
</dbReference>
<dbReference type="InterPro" id="IPR042099">
    <property type="entry name" value="ANL_N_sf"/>
</dbReference>
<proteinExistence type="inferred from homology"/>